<proteinExistence type="inferred from homology"/>
<dbReference type="GO" id="GO:0043171">
    <property type="term" value="P:peptide catabolic process"/>
    <property type="evidence" value="ECO:0007669"/>
    <property type="project" value="UniProtKB-UniRule"/>
</dbReference>
<evidence type="ECO:0000256" key="1">
    <source>
        <dbReference type="ARBA" id="ARBA00010491"/>
    </source>
</evidence>
<evidence type="ECO:0000256" key="3">
    <source>
        <dbReference type="ARBA" id="ARBA00022670"/>
    </source>
</evidence>
<dbReference type="PANTHER" id="PTHR38469">
    <property type="entry name" value="PERIPLASMIC PEPTIDASE SUBFAMILY S1B"/>
    <property type="match status" value="1"/>
</dbReference>
<evidence type="ECO:0000256" key="5">
    <source>
        <dbReference type="ARBA" id="ARBA00022801"/>
    </source>
</evidence>
<dbReference type="InterPro" id="IPR009003">
    <property type="entry name" value="Peptidase_S1_PA"/>
</dbReference>
<dbReference type="GO" id="GO:0070009">
    <property type="term" value="F:serine-type aminopeptidase activity"/>
    <property type="evidence" value="ECO:0007669"/>
    <property type="project" value="UniProtKB-UniRule"/>
</dbReference>
<keyword evidence="4 7" id="KW-0732">Signal</keyword>
<evidence type="ECO:0000313" key="8">
    <source>
        <dbReference type="EMBL" id="HJA86956.1"/>
    </source>
</evidence>
<keyword evidence="5 7" id="KW-0378">Hydrolase</keyword>
<keyword evidence="6 7" id="KW-0720">Serine protease</keyword>
<dbReference type="AlphaFoldDB" id="A0A9D2KV73"/>
<evidence type="ECO:0000313" key="9">
    <source>
        <dbReference type="Proteomes" id="UP000823862"/>
    </source>
</evidence>
<evidence type="ECO:0000256" key="6">
    <source>
        <dbReference type="ARBA" id="ARBA00022825"/>
    </source>
</evidence>
<dbReference type="InterPro" id="IPR019500">
    <property type="entry name" value="Pep_S46"/>
</dbReference>
<feature type="chain" id="PRO_5039764051" description="Dipeptidyl-peptidase" evidence="7">
    <location>
        <begin position="20"/>
        <end position="722"/>
    </location>
</feature>
<feature type="signal peptide" evidence="7">
    <location>
        <begin position="1"/>
        <end position="19"/>
    </location>
</feature>
<gene>
    <name evidence="8" type="ORF">H9950_12355</name>
</gene>
<dbReference type="EC" id="3.4.14.-" evidence="7"/>
<comment type="caution">
    <text evidence="8">The sequence shown here is derived from an EMBL/GenBank/DDBJ whole genome shotgun (WGS) entry which is preliminary data.</text>
</comment>
<name>A0A9D2KV73_9BACE</name>
<dbReference type="InterPro" id="IPR043504">
    <property type="entry name" value="Peptidase_S1_PA_chymotrypsin"/>
</dbReference>
<protein>
    <recommendedName>
        <fullName evidence="7">Dipeptidyl-peptidase</fullName>
        <ecNumber evidence="7">3.4.14.-</ecNumber>
    </recommendedName>
</protein>
<keyword evidence="2 7" id="KW-0031">Aminopeptidase</keyword>
<evidence type="ECO:0000256" key="7">
    <source>
        <dbReference type="RuleBase" id="RU366067"/>
    </source>
</evidence>
<dbReference type="GO" id="GO:0008239">
    <property type="term" value="F:dipeptidyl-peptidase activity"/>
    <property type="evidence" value="ECO:0007669"/>
    <property type="project" value="UniProtKB-UniRule"/>
</dbReference>
<dbReference type="Proteomes" id="UP000823862">
    <property type="component" value="Unassembled WGS sequence"/>
</dbReference>
<comment type="function">
    <text evidence="7">Catalyzes the removal of dipeptides from the N-terminus of oligopeptides.</text>
</comment>
<organism evidence="8 9">
    <name type="scientific">Candidatus Bacteroides avicola</name>
    <dbReference type="NCBI Taxonomy" id="2838468"/>
    <lineage>
        <taxon>Bacteria</taxon>
        <taxon>Pseudomonadati</taxon>
        <taxon>Bacteroidota</taxon>
        <taxon>Bacteroidia</taxon>
        <taxon>Bacteroidales</taxon>
        <taxon>Bacteroidaceae</taxon>
        <taxon>Bacteroides</taxon>
    </lineage>
</organism>
<evidence type="ECO:0000256" key="4">
    <source>
        <dbReference type="ARBA" id="ARBA00022729"/>
    </source>
</evidence>
<dbReference type="Gene3D" id="2.40.10.10">
    <property type="entry name" value="Trypsin-like serine proteases"/>
    <property type="match status" value="1"/>
</dbReference>
<reference evidence="8" key="2">
    <citation type="submission" date="2021-04" db="EMBL/GenBank/DDBJ databases">
        <authorList>
            <person name="Gilroy R."/>
        </authorList>
    </citation>
    <scope>NUCLEOTIDE SEQUENCE</scope>
    <source>
        <strain evidence="8">ChiHjej12B11-9795</strain>
    </source>
</reference>
<evidence type="ECO:0000256" key="2">
    <source>
        <dbReference type="ARBA" id="ARBA00022438"/>
    </source>
</evidence>
<reference evidence="8" key="1">
    <citation type="journal article" date="2021" name="PeerJ">
        <title>Extensive microbial diversity within the chicken gut microbiome revealed by metagenomics and culture.</title>
        <authorList>
            <person name="Gilroy R."/>
            <person name="Ravi A."/>
            <person name="Getino M."/>
            <person name="Pursley I."/>
            <person name="Horton D.L."/>
            <person name="Alikhan N.F."/>
            <person name="Baker D."/>
            <person name="Gharbi K."/>
            <person name="Hall N."/>
            <person name="Watson M."/>
            <person name="Adriaenssens E.M."/>
            <person name="Foster-Nyarko E."/>
            <person name="Jarju S."/>
            <person name="Secka A."/>
            <person name="Antonio M."/>
            <person name="Oren A."/>
            <person name="Chaudhuri R.R."/>
            <person name="La Ragione R."/>
            <person name="Hildebrand F."/>
            <person name="Pallen M.J."/>
        </authorList>
    </citation>
    <scope>NUCLEOTIDE SEQUENCE</scope>
    <source>
        <strain evidence="8">ChiHjej12B11-9795</strain>
    </source>
</reference>
<dbReference type="GO" id="GO:0006508">
    <property type="term" value="P:proteolysis"/>
    <property type="evidence" value="ECO:0007669"/>
    <property type="project" value="UniProtKB-KW"/>
</dbReference>
<keyword evidence="3 7" id="KW-0645">Protease</keyword>
<sequence length="722" mass="82377">MKQYLLTAALLVSFVTAQADEGMWMLTDLKKQNAAAMQELGLLIPVESVYNPDSISLKDAVVQFGGGCTGEVISSEGLVLTNHHCGYPYIQQHSSVDHDYLTDGFVARNRNEELPCQGLSVTFIDRVMDITSFVEEQLQHDPDPQGTNYLSPKYLQEVAERFALTEGIAIGRGGSLELKPFYGGNKYYLFIKKTYRDIRMVLAPPSSIGKFGADTDNWMWPRHTGDFSLFRIYAAPNGEPADYSTANMPLHVKQHLRISLEGYTEGDFAFVMGFPGHNWRYMISDEVKERMETTNFMRIHVRDARQQLLMQAMQADDATRIHYAAVYARSANYWKNALGMNEGLVKLNVLDAKRAQEQELLQWEAAQGDTACAAAYRTIESIVARRRPALYHQQAIQEAFITGMDFMRIPSTTGLATALKKKDEKYIRRATDSLRMAADRYFQSVPFPEVERKVAKEMMRVYMRYIPAEQRISIFQIIDRRFKGDSDKFIDACLKHSIFGSREKFNEFIAKPTLRKLETDWMVLFKYSITDGLLQTAIAMMDANLNYNRAHKVWVKGMLDMKRSQGRPIYPDANLTLRLTYGQVLPYSPQDGIEYKYYTTLSGVMEKEDPTNFEFVVPDKLKQLYRTKDYGRYAMRNGEMPVCFIINTDQTGGNSGSPVFNARGELIGTGFDRNVEGLTGDIAFHPTLQRASCVDIRYTLFIIEKYANARHIIDELDIAEEK</sequence>
<comment type="similarity">
    <text evidence="1 7">Belongs to the peptidase S46 family.</text>
</comment>
<dbReference type="PANTHER" id="PTHR38469:SF1">
    <property type="entry name" value="PERIPLASMIC PEPTIDASE SUBFAMILY S1B"/>
    <property type="match status" value="1"/>
</dbReference>
<dbReference type="SUPFAM" id="SSF50494">
    <property type="entry name" value="Trypsin-like serine proteases"/>
    <property type="match status" value="1"/>
</dbReference>
<dbReference type="EMBL" id="DWZI01000064">
    <property type="protein sequence ID" value="HJA86956.1"/>
    <property type="molecule type" value="Genomic_DNA"/>
</dbReference>
<accession>A0A9D2KV73</accession>
<dbReference type="Pfam" id="PF10459">
    <property type="entry name" value="Peptidase_S46"/>
    <property type="match status" value="1"/>
</dbReference>